<dbReference type="PANTHER" id="PTHR46429:SF1">
    <property type="entry name" value="23S RRNA (GUANOSINE-2'-O-)-METHYLTRANSFERASE RLMB"/>
    <property type="match status" value="1"/>
</dbReference>
<dbReference type="AlphaFoldDB" id="A0A2M6X003"/>
<evidence type="ECO:0000256" key="1">
    <source>
        <dbReference type="ARBA" id="ARBA00022603"/>
    </source>
</evidence>
<evidence type="ECO:0000259" key="3">
    <source>
        <dbReference type="Pfam" id="PF00588"/>
    </source>
</evidence>
<reference evidence="5" key="1">
    <citation type="submission" date="2017-09" db="EMBL/GenBank/DDBJ databases">
        <title>Depth-based differentiation of microbial function through sediment-hosted aquifers and enrichment of novel symbionts in the deep terrestrial subsurface.</title>
        <authorList>
            <person name="Probst A.J."/>
            <person name="Ladd B."/>
            <person name="Jarett J.K."/>
            <person name="Geller-Mcgrath D.E."/>
            <person name="Sieber C.M.K."/>
            <person name="Emerson J.B."/>
            <person name="Anantharaman K."/>
            <person name="Thomas B.C."/>
            <person name="Malmstrom R."/>
            <person name="Stieglmeier M."/>
            <person name="Klingl A."/>
            <person name="Woyke T."/>
            <person name="Ryan C.M."/>
            <person name="Banfield J.F."/>
        </authorList>
    </citation>
    <scope>NUCLEOTIDE SEQUENCE [LARGE SCALE GENOMIC DNA]</scope>
</reference>
<dbReference type="PANTHER" id="PTHR46429">
    <property type="entry name" value="23S RRNA (GUANOSINE-2'-O-)-METHYLTRANSFERASE RLMB"/>
    <property type="match status" value="1"/>
</dbReference>
<dbReference type="Proteomes" id="UP000230731">
    <property type="component" value="Unassembled WGS sequence"/>
</dbReference>
<comment type="caution">
    <text evidence="4">The sequence shown here is derived from an EMBL/GenBank/DDBJ whole genome shotgun (WGS) entry which is preliminary data.</text>
</comment>
<accession>A0A2M6X003</accession>
<dbReference type="GO" id="GO:0008173">
    <property type="term" value="F:RNA methyltransferase activity"/>
    <property type="evidence" value="ECO:0007669"/>
    <property type="project" value="InterPro"/>
</dbReference>
<keyword evidence="1 4" id="KW-0489">Methyltransferase</keyword>
<evidence type="ECO:0000313" key="4">
    <source>
        <dbReference type="EMBL" id="PIT98381.1"/>
    </source>
</evidence>
<dbReference type="GO" id="GO:0032259">
    <property type="term" value="P:methylation"/>
    <property type="evidence" value="ECO:0007669"/>
    <property type="project" value="UniProtKB-KW"/>
</dbReference>
<dbReference type="InterPro" id="IPR029028">
    <property type="entry name" value="Alpha/beta_knot_MTases"/>
</dbReference>
<dbReference type="GO" id="GO:0005829">
    <property type="term" value="C:cytosol"/>
    <property type="evidence" value="ECO:0007669"/>
    <property type="project" value="TreeGrafter"/>
</dbReference>
<feature type="domain" description="tRNA/rRNA methyltransferase SpoU type" evidence="3">
    <location>
        <begin position="28"/>
        <end position="186"/>
    </location>
</feature>
<evidence type="ECO:0000313" key="5">
    <source>
        <dbReference type="Proteomes" id="UP000230731"/>
    </source>
</evidence>
<name>A0A2M6X003_9BACT</name>
<dbReference type="Pfam" id="PF00588">
    <property type="entry name" value="SpoU_methylase"/>
    <property type="match status" value="1"/>
</dbReference>
<proteinExistence type="predicted"/>
<dbReference type="SUPFAM" id="SSF75217">
    <property type="entry name" value="alpha/beta knot"/>
    <property type="match status" value="1"/>
</dbReference>
<dbReference type="InterPro" id="IPR004441">
    <property type="entry name" value="rRNA_MeTrfase_TrmH"/>
</dbReference>
<gene>
    <name evidence="4" type="ORF">COT71_00970</name>
</gene>
<dbReference type="InterPro" id="IPR029026">
    <property type="entry name" value="tRNA_m1G_MTases_N"/>
</dbReference>
<dbReference type="Gene3D" id="3.40.1280.10">
    <property type="match status" value="1"/>
</dbReference>
<dbReference type="GO" id="GO:0003723">
    <property type="term" value="F:RNA binding"/>
    <property type="evidence" value="ECO:0007669"/>
    <property type="project" value="InterPro"/>
</dbReference>
<dbReference type="GO" id="GO:0006396">
    <property type="term" value="P:RNA processing"/>
    <property type="evidence" value="ECO:0007669"/>
    <property type="project" value="InterPro"/>
</dbReference>
<evidence type="ECO:0000256" key="2">
    <source>
        <dbReference type="ARBA" id="ARBA00022679"/>
    </source>
</evidence>
<organism evidence="4 5">
    <name type="scientific">Candidatus Andersenbacteria bacterium CG10_big_fil_rev_8_21_14_0_10_54_11</name>
    <dbReference type="NCBI Taxonomy" id="1974485"/>
    <lineage>
        <taxon>Bacteria</taxon>
        <taxon>Candidatus Anderseniibacteriota</taxon>
    </lineage>
</organism>
<keyword evidence="2 4" id="KW-0808">Transferase</keyword>
<dbReference type="EMBL" id="PEZP01000010">
    <property type="protein sequence ID" value="PIT98381.1"/>
    <property type="molecule type" value="Genomic_DNA"/>
</dbReference>
<protein>
    <submittedName>
        <fullName evidence="4">RNA methyltransferase</fullName>
    </submittedName>
</protein>
<sequence>MPRKKTTAELVGERPSPEELTQLPRLQISVIADNIRSLDNVGLIFRTCELARLEHLYLTGYTGYPRREGDTRPETIIQRHDNRIRKTAVYAIPHQPWSHIEDPVPLVQQLKADGYCILALEQTDQSIPYHHVPITDYRLPMTLVLGHERQGVREELLSLADQVIDIPIKGHGNSHNVAISAAIVLYHILEKTGKLG</sequence>
<dbReference type="InterPro" id="IPR001537">
    <property type="entry name" value="SpoU_MeTrfase"/>
</dbReference>